<dbReference type="EMBL" id="BANT01000022">
    <property type="protein sequence ID" value="GAC57632.1"/>
    <property type="molecule type" value="Genomic_DNA"/>
</dbReference>
<keyword evidence="1" id="KW-0732">Signal</keyword>
<dbReference type="SUPFAM" id="SSF51556">
    <property type="entry name" value="Metallo-dependent hydrolases"/>
    <property type="match status" value="1"/>
</dbReference>
<organism evidence="2 3">
    <name type="scientific">Gordonia hirsuta DSM 44140 = NBRC 16056</name>
    <dbReference type="NCBI Taxonomy" id="1121927"/>
    <lineage>
        <taxon>Bacteria</taxon>
        <taxon>Bacillati</taxon>
        <taxon>Actinomycetota</taxon>
        <taxon>Actinomycetes</taxon>
        <taxon>Mycobacteriales</taxon>
        <taxon>Gordoniaceae</taxon>
        <taxon>Gordonia</taxon>
    </lineage>
</organism>
<gene>
    <name evidence="2" type="ORF">GOHSU_22_00920</name>
</gene>
<dbReference type="STRING" id="1121927.GOHSU_22_00920"/>
<feature type="chain" id="PRO_5039294428" evidence="1">
    <location>
        <begin position="28"/>
        <end position="632"/>
    </location>
</feature>
<comment type="caution">
    <text evidence="2">The sequence shown here is derived from an EMBL/GenBank/DDBJ whole genome shotgun (WGS) entry which is preliminary data.</text>
</comment>
<dbReference type="Proteomes" id="UP000053405">
    <property type="component" value="Unassembled WGS sequence"/>
</dbReference>
<proteinExistence type="predicted"/>
<dbReference type="eggNOG" id="COG2355">
    <property type="taxonomic scope" value="Bacteria"/>
</dbReference>
<dbReference type="AlphaFoldDB" id="L7LC32"/>
<dbReference type="InterPro" id="IPR032466">
    <property type="entry name" value="Metal_Hydrolase"/>
</dbReference>
<keyword evidence="3" id="KW-1185">Reference proteome</keyword>
<evidence type="ECO:0000313" key="2">
    <source>
        <dbReference type="EMBL" id="GAC57632.1"/>
    </source>
</evidence>
<protein>
    <submittedName>
        <fullName evidence="2">Putative sphingolipid ceramide N-deacylase</fullName>
    </submittedName>
</protein>
<reference evidence="2 3" key="1">
    <citation type="submission" date="2012-12" db="EMBL/GenBank/DDBJ databases">
        <title>Whole genome shotgun sequence of Gordonia hirsuta NBRC 16056.</title>
        <authorList>
            <person name="Isaki-Nakamura S."/>
            <person name="Hosoyama A."/>
            <person name="Tsuchikane K."/>
            <person name="Katsumata H."/>
            <person name="Baba S."/>
            <person name="Yamazaki S."/>
            <person name="Fujita N."/>
        </authorList>
    </citation>
    <scope>NUCLEOTIDE SEQUENCE [LARGE SCALE GENOMIC DNA]</scope>
    <source>
        <strain evidence="2 3">NBRC 16056</strain>
    </source>
</reference>
<dbReference type="Gene3D" id="3.20.20.140">
    <property type="entry name" value="Metal-dependent hydrolases"/>
    <property type="match status" value="1"/>
</dbReference>
<dbReference type="RefSeq" id="WP_005940138.1">
    <property type="nucleotide sequence ID" value="NZ_ATVK01000050.1"/>
</dbReference>
<feature type="signal peptide" evidence="1">
    <location>
        <begin position="1"/>
        <end position="27"/>
    </location>
</feature>
<accession>L7LC32</accession>
<dbReference type="OrthoDB" id="6071905at2"/>
<evidence type="ECO:0000313" key="3">
    <source>
        <dbReference type="Proteomes" id="UP000053405"/>
    </source>
</evidence>
<name>L7LC32_9ACTN</name>
<evidence type="ECO:0000256" key="1">
    <source>
        <dbReference type="SAM" id="SignalP"/>
    </source>
</evidence>
<sequence length="632" mass="68019">MRKSLGAVRPFSLLIVLLAGLLTAASAALLPPAAAAPAAPAYELAGKCFRLSGKSVPGGHYYAKAAALGQFLFSDKSGRLLTADGGSAVLRTAPSNASIWSVRHDGDRYRLTSVTAGKIQRTVSLTAAQGCRNFPEAQLNVDGGFGAPVDAQGRLLGFADGHAHLMAEQFLGGGLHCGKPFSPLGITVALKDCADHAPDGWPALSEHILSEPGPHSAYGWPSFTGWPKWYSLTHEQTYYRWIERAWRGGLRVINNYYVQNRVLCELYPLGDEPCDEMESVRIQHRRLARLQNYIDAQAGGPGKGFFRIVTDAAQMRSVIAAGKLAVTLGIEISEPFGCTMIHDVPQCTRGDIDRGMDELKAMGVRQMILTHKFDNAFGGAHIDSDFTGLAVQTGQVIATGRPWQTEPCRTPRRDHQAPFDAPGRCNARGLTDLGAYAVNAAIDRNLVIDIDHLSVKSADRVLSIAAGRDYPGLTSSHTWTDPANYRRILSAGGAVGLYASGAERTPGDKHSESFVDEWRKLRQANGGAPVGITFGPDMNGLGKQAPPRPGAKKNPVRYPFRAENGALMSRQVSGTKSFDVNVDGTAHYGLIPDWIESLRLAAGADGNALVDDMYHGASAKLAMWERTEAHTR</sequence>